<feature type="binding site" evidence="3">
    <location>
        <position position="94"/>
    </location>
    <ligand>
        <name>Cu cation</name>
        <dbReference type="ChEBI" id="CHEBI:23378"/>
    </ligand>
</feature>
<evidence type="ECO:0000256" key="6">
    <source>
        <dbReference type="SAM" id="SignalP"/>
    </source>
</evidence>
<dbReference type="PROSITE" id="PS51257">
    <property type="entry name" value="PROKAR_LIPOPROTEIN"/>
    <property type="match status" value="1"/>
</dbReference>
<feature type="signal peptide" evidence="6">
    <location>
        <begin position="1"/>
        <end position="24"/>
    </location>
</feature>
<name>A0A6G4U998_9ACTN</name>
<reference evidence="8 9" key="1">
    <citation type="submission" date="2020-02" db="EMBL/GenBank/DDBJ databases">
        <title>Whole-genome analyses of novel actinobacteria.</title>
        <authorList>
            <person name="Sahin N."/>
        </authorList>
    </citation>
    <scope>NUCLEOTIDE SEQUENCE [LARGE SCALE GENOMIC DNA]</scope>
    <source>
        <strain evidence="8 9">A7024</strain>
    </source>
</reference>
<protein>
    <submittedName>
        <fullName evidence="8">SCO family protein</fullName>
    </submittedName>
</protein>
<evidence type="ECO:0000256" key="1">
    <source>
        <dbReference type="ARBA" id="ARBA00010996"/>
    </source>
</evidence>
<sequence length="220" mass="23844">MRISPLRAATALAAALLITAGATACSSGDEAKPAVEISGGNNSAKKAGTVLDTPKEKPDLILNDFNGKKYDLIKETKGKPTLLFFGYTHCPDVCPVIMSDIALAKSKLPKAEQDKLQVVFVTTDPKRDTEKRLKKWLGMQDKDFIGLTGDWDTIEAGARTVGIFMDKPKKQKDGSYTVGHSSEVLAYSPKDDKAHVIYLAGVDSEQYAKDMPKLIKGQTP</sequence>
<evidence type="ECO:0000256" key="2">
    <source>
        <dbReference type="ARBA" id="ARBA00023008"/>
    </source>
</evidence>
<dbReference type="InterPro" id="IPR003782">
    <property type="entry name" value="SCO1/SenC"/>
</dbReference>
<evidence type="ECO:0000256" key="3">
    <source>
        <dbReference type="PIRSR" id="PIRSR603782-1"/>
    </source>
</evidence>
<keyword evidence="2 3" id="KW-0186">Copper</keyword>
<dbReference type="GO" id="GO:0046872">
    <property type="term" value="F:metal ion binding"/>
    <property type="evidence" value="ECO:0007669"/>
    <property type="project" value="UniProtKB-KW"/>
</dbReference>
<evidence type="ECO:0000256" key="5">
    <source>
        <dbReference type="SAM" id="MobiDB-lite"/>
    </source>
</evidence>
<feature type="chain" id="PRO_5039531198" evidence="6">
    <location>
        <begin position="25"/>
        <end position="220"/>
    </location>
</feature>
<dbReference type="InterPro" id="IPR036249">
    <property type="entry name" value="Thioredoxin-like_sf"/>
</dbReference>
<evidence type="ECO:0000256" key="4">
    <source>
        <dbReference type="PIRSR" id="PIRSR603782-2"/>
    </source>
</evidence>
<keyword evidence="9" id="KW-1185">Reference proteome</keyword>
<proteinExistence type="inferred from homology"/>
<dbReference type="PANTHER" id="PTHR12151:SF25">
    <property type="entry name" value="LINALOOL DEHYDRATASE_ISOMERASE DOMAIN-CONTAINING PROTEIN"/>
    <property type="match status" value="1"/>
</dbReference>
<feature type="domain" description="Thioredoxin" evidence="7">
    <location>
        <begin position="51"/>
        <end position="173"/>
    </location>
</feature>
<dbReference type="InterPro" id="IPR013766">
    <property type="entry name" value="Thioredoxin_domain"/>
</dbReference>
<comment type="similarity">
    <text evidence="1">Belongs to the SCO1/2 family.</text>
</comment>
<accession>A0A6G4U998</accession>
<dbReference type="EMBL" id="JAAKZV010000215">
    <property type="protein sequence ID" value="NGN68582.1"/>
    <property type="molecule type" value="Genomic_DNA"/>
</dbReference>
<evidence type="ECO:0000313" key="9">
    <source>
        <dbReference type="Proteomes" id="UP000481583"/>
    </source>
</evidence>
<comment type="caution">
    <text evidence="8">The sequence shown here is derived from an EMBL/GenBank/DDBJ whole genome shotgun (WGS) entry which is preliminary data.</text>
</comment>
<feature type="region of interest" description="Disordered" evidence="5">
    <location>
        <begin position="31"/>
        <end position="50"/>
    </location>
</feature>
<dbReference type="AlphaFoldDB" id="A0A6G4U998"/>
<evidence type="ECO:0000259" key="7">
    <source>
        <dbReference type="PROSITE" id="PS51352"/>
    </source>
</evidence>
<dbReference type="CDD" id="cd02968">
    <property type="entry name" value="SCO"/>
    <property type="match status" value="1"/>
</dbReference>
<dbReference type="PANTHER" id="PTHR12151">
    <property type="entry name" value="ELECTRON TRANSPORT PROTIN SCO1/SENC FAMILY MEMBER"/>
    <property type="match status" value="1"/>
</dbReference>
<keyword evidence="6" id="KW-0732">Signal</keyword>
<feature type="binding site" evidence="3">
    <location>
        <position position="180"/>
    </location>
    <ligand>
        <name>Cu cation</name>
        <dbReference type="ChEBI" id="CHEBI:23378"/>
    </ligand>
</feature>
<dbReference type="SUPFAM" id="SSF52833">
    <property type="entry name" value="Thioredoxin-like"/>
    <property type="match status" value="1"/>
</dbReference>
<dbReference type="Gene3D" id="3.40.30.10">
    <property type="entry name" value="Glutaredoxin"/>
    <property type="match status" value="1"/>
</dbReference>
<dbReference type="Proteomes" id="UP000481583">
    <property type="component" value="Unassembled WGS sequence"/>
</dbReference>
<dbReference type="Pfam" id="PF02630">
    <property type="entry name" value="SCO1-SenC"/>
    <property type="match status" value="1"/>
</dbReference>
<gene>
    <name evidence="8" type="ORF">G5C51_32400</name>
</gene>
<feature type="disulfide bond" description="Redox-active" evidence="4">
    <location>
        <begin position="90"/>
        <end position="94"/>
    </location>
</feature>
<feature type="binding site" evidence="3">
    <location>
        <position position="90"/>
    </location>
    <ligand>
        <name>Cu cation</name>
        <dbReference type="ChEBI" id="CHEBI:23378"/>
    </ligand>
</feature>
<keyword evidence="3" id="KW-0479">Metal-binding</keyword>
<dbReference type="PROSITE" id="PS51352">
    <property type="entry name" value="THIOREDOXIN_2"/>
    <property type="match status" value="1"/>
</dbReference>
<organism evidence="8 9">
    <name type="scientific">Streptomyces coryli</name>
    <dbReference type="NCBI Taxonomy" id="1128680"/>
    <lineage>
        <taxon>Bacteria</taxon>
        <taxon>Bacillati</taxon>
        <taxon>Actinomycetota</taxon>
        <taxon>Actinomycetes</taxon>
        <taxon>Kitasatosporales</taxon>
        <taxon>Streptomycetaceae</taxon>
        <taxon>Streptomyces</taxon>
    </lineage>
</organism>
<dbReference type="RefSeq" id="WP_165242664.1">
    <property type="nucleotide sequence ID" value="NZ_JAAKZV010000215.1"/>
</dbReference>
<keyword evidence="4" id="KW-1015">Disulfide bond</keyword>
<evidence type="ECO:0000313" key="8">
    <source>
        <dbReference type="EMBL" id="NGN68582.1"/>
    </source>
</evidence>